<feature type="transmembrane region" description="Helical" evidence="1">
    <location>
        <begin position="53"/>
        <end position="73"/>
    </location>
</feature>
<feature type="domain" description="Neurotransmitter-gated ion-channel transmembrane" evidence="2">
    <location>
        <begin position="10"/>
        <end position="70"/>
    </location>
</feature>
<dbReference type="FunFam" id="1.20.58.390:FF:000048">
    <property type="entry name" value="Cholinergic receptor nicotinic epsilon subunit"/>
    <property type="match status" value="1"/>
</dbReference>
<proteinExistence type="predicted"/>
<dbReference type="InterPro" id="IPR006029">
    <property type="entry name" value="Neurotrans-gated_channel_TM"/>
</dbReference>
<dbReference type="SUPFAM" id="SSF90112">
    <property type="entry name" value="Neurotransmitter-gated ion-channel transmembrane pore"/>
    <property type="match status" value="1"/>
</dbReference>
<evidence type="ECO:0000313" key="3">
    <source>
        <dbReference type="EMBL" id="ETE55915.1"/>
    </source>
</evidence>
<gene>
    <name evidence="3" type="primary">CHRNG</name>
    <name evidence="3" type="ORF">L345_18376</name>
</gene>
<comment type="caution">
    <text evidence="3">The sequence shown here is derived from an EMBL/GenBank/DDBJ whole genome shotgun (WGS) entry which is preliminary data.</text>
</comment>
<dbReference type="InterPro" id="IPR036719">
    <property type="entry name" value="Neuro-gated_channel_TM_sf"/>
</dbReference>
<dbReference type="InterPro" id="IPR038050">
    <property type="entry name" value="Neuro_actylchol_rec"/>
</dbReference>
<dbReference type="AlphaFoldDB" id="V8N144"/>
<evidence type="ECO:0000313" key="4">
    <source>
        <dbReference type="Proteomes" id="UP000018936"/>
    </source>
</evidence>
<dbReference type="Proteomes" id="UP000018936">
    <property type="component" value="Unassembled WGS sequence"/>
</dbReference>
<dbReference type="EMBL" id="AZIM01068827">
    <property type="protein sequence ID" value="ETE55915.1"/>
    <property type="molecule type" value="Genomic_DNA"/>
</dbReference>
<organism evidence="3 4">
    <name type="scientific">Ophiophagus hannah</name>
    <name type="common">King cobra</name>
    <name type="synonym">Naja hannah</name>
    <dbReference type="NCBI Taxonomy" id="8665"/>
    <lineage>
        <taxon>Eukaryota</taxon>
        <taxon>Metazoa</taxon>
        <taxon>Chordata</taxon>
        <taxon>Craniata</taxon>
        <taxon>Vertebrata</taxon>
        <taxon>Euteleostomi</taxon>
        <taxon>Lepidosauria</taxon>
        <taxon>Squamata</taxon>
        <taxon>Bifurcata</taxon>
        <taxon>Unidentata</taxon>
        <taxon>Episquamata</taxon>
        <taxon>Toxicofera</taxon>
        <taxon>Serpentes</taxon>
        <taxon>Colubroidea</taxon>
        <taxon>Elapidae</taxon>
        <taxon>Elapinae</taxon>
        <taxon>Ophiophagus</taxon>
    </lineage>
</organism>
<protein>
    <submittedName>
        <fullName evidence="3">Acetylcholine receptor subunit gamma</fullName>
    </submittedName>
</protein>
<accession>V8N144</accession>
<name>V8N144_OPHHA</name>
<keyword evidence="1" id="KW-0472">Membrane</keyword>
<feature type="non-terminal residue" evidence="3">
    <location>
        <position position="1"/>
    </location>
</feature>
<dbReference type="Pfam" id="PF02932">
    <property type="entry name" value="Neur_chan_memb"/>
    <property type="match status" value="1"/>
</dbReference>
<keyword evidence="3" id="KW-0675">Receptor</keyword>
<keyword evidence="1" id="KW-1133">Transmembrane helix</keyword>
<sequence>MTTVLYKTLSSLAPEIKECVDACNFISRSTKERNNIGAETENWVLIGQMIDKLCFWLAILLFTIGTLAIFFMGHLNTVPEDLFPAQ</sequence>
<dbReference type="OrthoDB" id="5975154at2759"/>
<dbReference type="GO" id="GO:0042391">
    <property type="term" value="P:regulation of membrane potential"/>
    <property type="evidence" value="ECO:0007669"/>
    <property type="project" value="UniProtKB-ARBA"/>
</dbReference>
<dbReference type="Gene3D" id="1.20.58.390">
    <property type="entry name" value="Neurotransmitter-gated ion-channel transmembrane domain"/>
    <property type="match status" value="1"/>
</dbReference>
<keyword evidence="1" id="KW-0812">Transmembrane</keyword>
<evidence type="ECO:0000256" key="1">
    <source>
        <dbReference type="SAM" id="Phobius"/>
    </source>
</evidence>
<evidence type="ECO:0000259" key="2">
    <source>
        <dbReference type="Pfam" id="PF02932"/>
    </source>
</evidence>
<keyword evidence="4" id="KW-1185">Reference proteome</keyword>
<reference evidence="3 4" key="1">
    <citation type="journal article" date="2013" name="Proc. Natl. Acad. Sci. U.S.A.">
        <title>The king cobra genome reveals dynamic gene evolution and adaptation in the snake venom system.</title>
        <authorList>
            <person name="Vonk F.J."/>
            <person name="Casewell N.R."/>
            <person name="Henkel C.V."/>
            <person name="Heimberg A.M."/>
            <person name="Jansen H.J."/>
            <person name="McCleary R.J."/>
            <person name="Kerkkamp H.M."/>
            <person name="Vos R.A."/>
            <person name="Guerreiro I."/>
            <person name="Calvete J.J."/>
            <person name="Wuster W."/>
            <person name="Woods A.E."/>
            <person name="Logan J.M."/>
            <person name="Harrison R.A."/>
            <person name="Castoe T.A."/>
            <person name="de Koning A.P."/>
            <person name="Pollock D.D."/>
            <person name="Yandell M."/>
            <person name="Calderon D."/>
            <person name="Renjifo C."/>
            <person name="Currier R.B."/>
            <person name="Salgado D."/>
            <person name="Pla D."/>
            <person name="Sanz L."/>
            <person name="Hyder A.S."/>
            <person name="Ribeiro J.M."/>
            <person name="Arntzen J.W."/>
            <person name="van den Thillart G.E."/>
            <person name="Boetzer M."/>
            <person name="Pirovano W."/>
            <person name="Dirks R.P."/>
            <person name="Spaink H.P."/>
            <person name="Duboule D."/>
            <person name="McGlinn E."/>
            <person name="Kini R.M."/>
            <person name="Richardson M.K."/>
        </authorList>
    </citation>
    <scope>NUCLEOTIDE SEQUENCE</scope>
    <source>
        <tissue evidence="3">Blood</tissue>
    </source>
</reference>
<dbReference type="GO" id="GO:0016020">
    <property type="term" value="C:membrane"/>
    <property type="evidence" value="ECO:0007669"/>
    <property type="project" value="InterPro"/>
</dbReference>
<dbReference type="GO" id="GO:0006811">
    <property type="term" value="P:monoatomic ion transport"/>
    <property type="evidence" value="ECO:0007669"/>
    <property type="project" value="InterPro"/>
</dbReference>